<evidence type="ECO:0000313" key="1">
    <source>
        <dbReference type="EMBL" id="THV02143.1"/>
    </source>
</evidence>
<gene>
    <name evidence="1" type="ORF">K435DRAFT_609580</name>
</gene>
<name>A0A4S8MHH8_DENBC</name>
<proteinExistence type="predicted"/>
<dbReference type="Proteomes" id="UP000297245">
    <property type="component" value="Unassembled WGS sequence"/>
</dbReference>
<dbReference type="EMBL" id="ML179080">
    <property type="protein sequence ID" value="THV02143.1"/>
    <property type="molecule type" value="Genomic_DNA"/>
</dbReference>
<dbReference type="OrthoDB" id="3050185at2759"/>
<accession>A0A4S8MHH8</accession>
<reference evidence="1 2" key="1">
    <citation type="journal article" date="2019" name="Nat. Ecol. Evol.">
        <title>Megaphylogeny resolves global patterns of mushroom evolution.</title>
        <authorList>
            <person name="Varga T."/>
            <person name="Krizsan K."/>
            <person name="Foldi C."/>
            <person name="Dima B."/>
            <person name="Sanchez-Garcia M."/>
            <person name="Sanchez-Ramirez S."/>
            <person name="Szollosi G.J."/>
            <person name="Szarkandi J.G."/>
            <person name="Papp V."/>
            <person name="Albert L."/>
            <person name="Andreopoulos W."/>
            <person name="Angelini C."/>
            <person name="Antonin V."/>
            <person name="Barry K.W."/>
            <person name="Bougher N.L."/>
            <person name="Buchanan P."/>
            <person name="Buyck B."/>
            <person name="Bense V."/>
            <person name="Catcheside P."/>
            <person name="Chovatia M."/>
            <person name="Cooper J."/>
            <person name="Damon W."/>
            <person name="Desjardin D."/>
            <person name="Finy P."/>
            <person name="Geml J."/>
            <person name="Haridas S."/>
            <person name="Hughes K."/>
            <person name="Justo A."/>
            <person name="Karasinski D."/>
            <person name="Kautmanova I."/>
            <person name="Kiss B."/>
            <person name="Kocsube S."/>
            <person name="Kotiranta H."/>
            <person name="LaButti K.M."/>
            <person name="Lechner B.E."/>
            <person name="Liimatainen K."/>
            <person name="Lipzen A."/>
            <person name="Lukacs Z."/>
            <person name="Mihaltcheva S."/>
            <person name="Morgado L.N."/>
            <person name="Niskanen T."/>
            <person name="Noordeloos M.E."/>
            <person name="Ohm R.A."/>
            <person name="Ortiz-Santana B."/>
            <person name="Ovrebo C."/>
            <person name="Racz N."/>
            <person name="Riley R."/>
            <person name="Savchenko A."/>
            <person name="Shiryaev A."/>
            <person name="Soop K."/>
            <person name="Spirin V."/>
            <person name="Szebenyi C."/>
            <person name="Tomsovsky M."/>
            <person name="Tulloss R.E."/>
            <person name="Uehling J."/>
            <person name="Grigoriev I.V."/>
            <person name="Vagvolgyi C."/>
            <person name="Papp T."/>
            <person name="Martin F.M."/>
            <person name="Miettinen O."/>
            <person name="Hibbett D.S."/>
            <person name="Nagy L.G."/>
        </authorList>
    </citation>
    <scope>NUCLEOTIDE SEQUENCE [LARGE SCALE GENOMIC DNA]</scope>
    <source>
        <strain evidence="1 2">CBS 962.96</strain>
    </source>
</reference>
<protein>
    <submittedName>
        <fullName evidence="1">Uncharacterized protein</fullName>
    </submittedName>
</protein>
<organism evidence="1 2">
    <name type="scientific">Dendrothele bispora (strain CBS 962.96)</name>
    <dbReference type="NCBI Taxonomy" id="1314807"/>
    <lineage>
        <taxon>Eukaryota</taxon>
        <taxon>Fungi</taxon>
        <taxon>Dikarya</taxon>
        <taxon>Basidiomycota</taxon>
        <taxon>Agaricomycotina</taxon>
        <taxon>Agaricomycetes</taxon>
        <taxon>Agaricomycetidae</taxon>
        <taxon>Agaricales</taxon>
        <taxon>Agaricales incertae sedis</taxon>
        <taxon>Dendrothele</taxon>
    </lineage>
</organism>
<evidence type="ECO:0000313" key="2">
    <source>
        <dbReference type="Proteomes" id="UP000297245"/>
    </source>
</evidence>
<keyword evidence="2" id="KW-1185">Reference proteome</keyword>
<dbReference type="AlphaFoldDB" id="A0A4S8MHH8"/>
<feature type="non-terminal residue" evidence="1">
    <location>
        <position position="73"/>
    </location>
</feature>
<feature type="non-terminal residue" evidence="1">
    <location>
        <position position="1"/>
    </location>
</feature>
<sequence>IPRSDREDQKIKYAIVMLTLFKPWSNDKSELLKPVEQSWCDAFQSWKNDTSQQYLKIINNMQLLYESKDAKFD</sequence>